<proteinExistence type="predicted"/>
<dbReference type="OrthoDB" id="9808189at2"/>
<reference evidence="4 5" key="1">
    <citation type="submission" date="2018-04" db="EMBL/GenBank/DDBJ databases">
        <title>Genomic Encyclopedia of Archaeal and Bacterial Type Strains, Phase II (KMG-II): from individual species to whole genera.</title>
        <authorList>
            <person name="Goeker M."/>
        </authorList>
    </citation>
    <scope>NUCLEOTIDE SEQUENCE [LARGE SCALE GENOMIC DNA]</scope>
    <source>
        <strain evidence="4 5">DSM 23382</strain>
    </source>
</reference>
<dbReference type="RefSeq" id="WP_107989727.1">
    <property type="nucleotide sequence ID" value="NZ_QAYG01000003.1"/>
</dbReference>
<dbReference type="GO" id="GO:0003700">
    <property type="term" value="F:DNA-binding transcription factor activity"/>
    <property type="evidence" value="ECO:0007669"/>
    <property type="project" value="TreeGrafter"/>
</dbReference>
<evidence type="ECO:0000313" key="5">
    <source>
        <dbReference type="Proteomes" id="UP000244081"/>
    </source>
</evidence>
<comment type="caution">
    <text evidence="4">The sequence shown here is derived from an EMBL/GenBank/DDBJ whole genome shotgun (WGS) entry which is preliminary data.</text>
</comment>
<dbReference type="PANTHER" id="PTHR30055">
    <property type="entry name" value="HTH-TYPE TRANSCRIPTIONAL REGULATOR RUTR"/>
    <property type="match status" value="1"/>
</dbReference>
<name>A0A2T5VAV6_9HYPH</name>
<dbReference type="InterPro" id="IPR023772">
    <property type="entry name" value="DNA-bd_HTH_TetR-type_CS"/>
</dbReference>
<dbReference type="GO" id="GO:0000976">
    <property type="term" value="F:transcription cis-regulatory region binding"/>
    <property type="evidence" value="ECO:0007669"/>
    <property type="project" value="TreeGrafter"/>
</dbReference>
<dbReference type="InterPro" id="IPR009057">
    <property type="entry name" value="Homeodomain-like_sf"/>
</dbReference>
<dbReference type="AlphaFoldDB" id="A0A2T5VAV6"/>
<dbReference type="PRINTS" id="PR00455">
    <property type="entry name" value="HTHTETR"/>
</dbReference>
<accession>A0A2T5VAV6</accession>
<evidence type="ECO:0000256" key="1">
    <source>
        <dbReference type="ARBA" id="ARBA00023125"/>
    </source>
</evidence>
<protein>
    <submittedName>
        <fullName evidence="4">TetR family transcriptional regulator</fullName>
    </submittedName>
</protein>
<organism evidence="4 5">
    <name type="scientific">Breoghania corrubedonensis</name>
    <dbReference type="NCBI Taxonomy" id="665038"/>
    <lineage>
        <taxon>Bacteria</taxon>
        <taxon>Pseudomonadati</taxon>
        <taxon>Pseudomonadota</taxon>
        <taxon>Alphaproteobacteria</taxon>
        <taxon>Hyphomicrobiales</taxon>
        <taxon>Stappiaceae</taxon>
        <taxon>Breoghania</taxon>
    </lineage>
</organism>
<feature type="DNA-binding region" description="H-T-H motif" evidence="2">
    <location>
        <begin position="41"/>
        <end position="60"/>
    </location>
</feature>
<dbReference type="Proteomes" id="UP000244081">
    <property type="component" value="Unassembled WGS sequence"/>
</dbReference>
<dbReference type="InterPro" id="IPR001647">
    <property type="entry name" value="HTH_TetR"/>
</dbReference>
<dbReference type="Pfam" id="PF00440">
    <property type="entry name" value="TetR_N"/>
    <property type="match status" value="1"/>
</dbReference>
<feature type="domain" description="HTH tetR-type" evidence="3">
    <location>
        <begin position="18"/>
        <end position="78"/>
    </location>
</feature>
<sequence length="205" mass="21804">MMKSIDYYRKNPKQARSQATVDAILEAAARILQAEGPRAATTNAIARLAGVGIGTLYQYFPDKNAILITLARQELALTGEAVNAGMSPPMDAGENVDPLRVSIHALIQGFKGRLRTRKALIEALIANGLTEELTFPVDLAMKEVLAAGTEGGDAGGSGMTPVKAYVLTRAIVGVIRSAAMEETAYFGTQEFEDELVKLAHGLMAV</sequence>
<gene>
    <name evidence="4" type="ORF">C8N35_10372</name>
</gene>
<evidence type="ECO:0000256" key="2">
    <source>
        <dbReference type="PROSITE-ProRule" id="PRU00335"/>
    </source>
</evidence>
<dbReference type="PROSITE" id="PS01081">
    <property type="entry name" value="HTH_TETR_1"/>
    <property type="match status" value="1"/>
</dbReference>
<dbReference type="PANTHER" id="PTHR30055:SF226">
    <property type="entry name" value="HTH-TYPE TRANSCRIPTIONAL REGULATOR PKSA"/>
    <property type="match status" value="1"/>
</dbReference>
<dbReference type="SUPFAM" id="SSF46689">
    <property type="entry name" value="Homeodomain-like"/>
    <property type="match status" value="1"/>
</dbReference>
<dbReference type="EMBL" id="QAYG01000003">
    <property type="protein sequence ID" value="PTW60892.1"/>
    <property type="molecule type" value="Genomic_DNA"/>
</dbReference>
<keyword evidence="5" id="KW-1185">Reference proteome</keyword>
<dbReference type="PROSITE" id="PS50977">
    <property type="entry name" value="HTH_TETR_2"/>
    <property type="match status" value="1"/>
</dbReference>
<evidence type="ECO:0000259" key="3">
    <source>
        <dbReference type="PROSITE" id="PS50977"/>
    </source>
</evidence>
<dbReference type="InterPro" id="IPR050109">
    <property type="entry name" value="HTH-type_TetR-like_transc_reg"/>
</dbReference>
<evidence type="ECO:0000313" key="4">
    <source>
        <dbReference type="EMBL" id="PTW60892.1"/>
    </source>
</evidence>
<keyword evidence="1 2" id="KW-0238">DNA-binding</keyword>
<dbReference type="Gene3D" id="1.10.357.10">
    <property type="entry name" value="Tetracycline Repressor, domain 2"/>
    <property type="match status" value="1"/>
</dbReference>